<dbReference type="InterPro" id="IPR048279">
    <property type="entry name" value="MdtK-like"/>
</dbReference>
<dbReference type="PANTHER" id="PTHR43823">
    <property type="entry name" value="SPORULATION PROTEIN YKVU"/>
    <property type="match status" value="1"/>
</dbReference>
<dbReference type="InterPro" id="IPR002528">
    <property type="entry name" value="MATE_fam"/>
</dbReference>
<feature type="transmembrane region" description="Helical" evidence="10">
    <location>
        <begin position="16"/>
        <end position="38"/>
    </location>
</feature>
<evidence type="ECO:0000313" key="11">
    <source>
        <dbReference type="EMBL" id="HIU62067.1"/>
    </source>
</evidence>
<feature type="transmembrane region" description="Helical" evidence="10">
    <location>
        <begin position="309"/>
        <end position="332"/>
    </location>
</feature>
<feature type="transmembrane region" description="Helical" evidence="10">
    <location>
        <begin position="233"/>
        <end position="261"/>
    </location>
</feature>
<feature type="transmembrane region" description="Helical" evidence="10">
    <location>
        <begin position="162"/>
        <end position="184"/>
    </location>
</feature>
<dbReference type="GO" id="GO:0015297">
    <property type="term" value="F:antiporter activity"/>
    <property type="evidence" value="ECO:0007669"/>
    <property type="project" value="InterPro"/>
</dbReference>
<evidence type="ECO:0000256" key="2">
    <source>
        <dbReference type="ARBA" id="ARBA00008417"/>
    </source>
</evidence>
<keyword evidence="6 10" id="KW-0812">Transmembrane</keyword>
<feature type="transmembrane region" description="Helical" evidence="10">
    <location>
        <begin position="386"/>
        <end position="404"/>
    </location>
</feature>
<evidence type="ECO:0000256" key="3">
    <source>
        <dbReference type="ARBA" id="ARBA00022106"/>
    </source>
</evidence>
<comment type="subcellular location">
    <subcellularLocation>
        <location evidence="1">Cell membrane</location>
        <topology evidence="1">Multi-pass membrane protein</topology>
    </subcellularLocation>
</comment>
<feature type="transmembrane region" description="Helical" evidence="10">
    <location>
        <begin position="132"/>
        <end position="150"/>
    </location>
</feature>
<evidence type="ECO:0000256" key="1">
    <source>
        <dbReference type="ARBA" id="ARBA00004651"/>
    </source>
</evidence>
<reference evidence="11" key="1">
    <citation type="submission" date="2020-10" db="EMBL/GenBank/DDBJ databases">
        <authorList>
            <person name="Gilroy R."/>
        </authorList>
    </citation>
    <scope>NUCLEOTIDE SEQUENCE</scope>
    <source>
        <strain evidence="11">CHK195-12923</strain>
    </source>
</reference>
<dbReference type="PROSITE" id="PS51257">
    <property type="entry name" value="PROKAR_LIPOPROTEIN"/>
    <property type="match status" value="1"/>
</dbReference>
<dbReference type="InterPro" id="IPR051327">
    <property type="entry name" value="MATE_MepA_subfamily"/>
</dbReference>
<reference evidence="11" key="2">
    <citation type="journal article" date="2021" name="PeerJ">
        <title>Extensive microbial diversity within the chicken gut microbiome revealed by metagenomics and culture.</title>
        <authorList>
            <person name="Gilroy R."/>
            <person name="Ravi A."/>
            <person name="Getino M."/>
            <person name="Pursley I."/>
            <person name="Horton D.L."/>
            <person name="Alikhan N.F."/>
            <person name="Baker D."/>
            <person name="Gharbi K."/>
            <person name="Hall N."/>
            <person name="Watson M."/>
            <person name="Adriaenssens E.M."/>
            <person name="Foster-Nyarko E."/>
            <person name="Jarju S."/>
            <person name="Secka A."/>
            <person name="Antonio M."/>
            <person name="Oren A."/>
            <person name="Chaudhuri R.R."/>
            <person name="La Ragione R."/>
            <person name="Hildebrand F."/>
            <person name="Pallen M.J."/>
        </authorList>
    </citation>
    <scope>NUCLEOTIDE SEQUENCE</scope>
    <source>
        <strain evidence="11">CHK195-12923</strain>
    </source>
</reference>
<evidence type="ECO:0000256" key="5">
    <source>
        <dbReference type="ARBA" id="ARBA00022475"/>
    </source>
</evidence>
<dbReference type="InterPro" id="IPR045070">
    <property type="entry name" value="MATE_MepA-like"/>
</dbReference>
<keyword evidence="7 10" id="KW-1133">Transmembrane helix</keyword>
<organism evidence="11 12">
    <name type="scientific">Candidatus Coproplasma excrementigallinarum</name>
    <dbReference type="NCBI Taxonomy" id="2840747"/>
    <lineage>
        <taxon>Bacteria</taxon>
        <taxon>Bacillati</taxon>
        <taxon>Bacillota</taxon>
        <taxon>Clostridia</taxon>
        <taxon>Eubacteriales</taxon>
        <taxon>Candidatus Coproplasma</taxon>
    </lineage>
</organism>
<evidence type="ECO:0000313" key="12">
    <source>
        <dbReference type="Proteomes" id="UP000824110"/>
    </source>
</evidence>
<dbReference type="Proteomes" id="UP000824110">
    <property type="component" value="Unassembled WGS sequence"/>
</dbReference>
<dbReference type="GO" id="GO:0005886">
    <property type="term" value="C:plasma membrane"/>
    <property type="evidence" value="ECO:0007669"/>
    <property type="project" value="UniProtKB-SubCell"/>
</dbReference>
<dbReference type="NCBIfam" id="TIGR00797">
    <property type="entry name" value="matE"/>
    <property type="match status" value="1"/>
</dbReference>
<name>A0A9D1ML27_9FIRM</name>
<evidence type="ECO:0000256" key="8">
    <source>
        <dbReference type="ARBA" id="ARBA00023136"/>
    </source>
</evidence>
<gene>
    <name evidence="11" type="ORF">IAB69_05430</name>
</gene>
<accession>A0A9D1ML27</accession>
<feature type="transmembrane region" description="Helical" evidence="10">
    <location>
        <begin position="90"/>
        <end position="112"/>
    </location>
</feature>
<dbReference type="PIRSF" id="PIRSF006603">
    <property type="entry name" value="DinF"/>
    <property type="match status" value="1"/>
</dbReference>
<feature type="transmembrane region" description="Helical" evidence="10">
    <location>
        <begin position="190"/>
        <end position="212"/>
    </location>
</feature>
<keyword evidence="4" id="KW-0813">Transport</keyword>
<dbReference type="GO" id="GO:0042910">
    <property type="term" value="F:xenobiotic transmembrane transporter activity"/>
    <property type="evidence" value="ECO:0007669"/>
    <property type="project" value="InterPro"/>
</dbReference>
<dbReference type="PANTHER" id="PTHR43823:SF3">
    <property type="entry name" value="MULTIDRUG EXPORT PROTEIN MEPA"/>
    <property type="match status" value="1"/>
</dbReference>
<comment type="caution">
    <text evidence="11">The sequence shown here is derived from an EMBL/GenBank/DDBJ whole genome shotgun (WGS) entry which is preliminary data.</text>
</comment>
<dbReference type="EMBL" id="DVNE01000056">
    <property type="protein sequence ID" value="HIU62067.1"/>
    <property type="molecule type" value="Genomic_DNA"/>
</dbReference>
<dbReference type="AlphaFoldDB" id="A0A9D1ML27"/>
<keyword evidence="5" id="KW-1003">Cell membrane</keyword>
<feature type="transmembrane region" description="Helical" evidence="10">
    <location>
        <begin position="267"/>
        <end position="288"/>
    </location>
</feature>
<dbReference type="GO" id="GO:0046677">
    <property type="term" value="P:response to antibiotic"/>
    <property type="evidence" value="ECO:0007669"/>
    <property type="project" value="UniProtKB-KW"/>
</dbReference>
<feature type="transmembrane region" description="Helical" evidence="10">
    <location>
        <begin position="58"/>
        <end position="78"/>
    </location>
</feature>
<dbReference type="CDD" id="cd13143">
    <property type="entry name" value="MATE_MepA_like"/>
    <property type="match status" value="1"/>
</dbReference>
<keyword evidence="9" id="KW-0046">Antibiotic resistance</keyword>
<evidence type="ECO:0000256" key="4">
    <source>
        <dbReference type="ARBA" id="ARBA00022448"/>
    </source>
</evidence>
<feature type="transmembrane region" description="Helical" evidence="10">
    <location>
        <begin position="355"/>
        <end position="374"/>
    </location>
</feature>
<comment type="similarity">
    <text evidence="2">Belongs to the multi antimicrobial extrusion (MATE) (TC 2.A.66.1) family. MepA subfamily.</text>
</comment>
<evidence type="ECO:0000256" key="6">
    <source>
        <dbReference type="ARBA" id="ARBA00022692"/>
    </source>
</evidence>
<evidence type="ECO:0000256" key="10">
    <source>
        <dbReference type="SAM" id="Phobius"/>
    </source>
</evidence>
<proteinExistence type="inferred from homology"/>
<sequence>MAIFKDKTAIKEFLKYVPLSVFAMIAMSCYILADTYFISQGLGVYGLSSLNLTIPVYYFIHGIGLMLGMGGATRYSVCRSRGDGKEADKAFTSSLCAGVVFAVIFMVAGAVFPAGLATLFGADENTLHMTTSYLRVLLLFSPAFILNNILTCFVRNDGAPRLAMLSTVAGSLSNVLLDWIFIFVCRWGMFGAAFATGLAPIIGIAISSVHLLRRKNNFKAVKGMPSLKFLFSMFALGIPSLIEQFSSAVVILVFNFIILGLNGNDGVAAYGVVANISLVIASVFTGIAQGIQPLVSRSHGSGDGRGGAYFILALIFAALFSALVYVLIYFYAEPIADIFNREKQPSLTEIAADGMRIYFIAIPFVGYNVTASAFFSSSERPAPAQVISVLRGLVLIIPAAYLFSEEFGLIGVWISYPFTEAVVFIVASIVLFAMKRRIE</sequence>
<dbReference type="Pfam" id="PF01554">
    <property type="entry name" value="MatE"/>
    <property type="match status" value="2"/>
</dbReference>
<feature type="transmembrane region" description="Helical" evidence="10">
    <location>
        <begin position="410"/>
        <end position="434"/>
    </location>
</feature>
<protein>
    <recommendedName>
        <fullName evidence="3">Multidrug export protein MepA</fullName>
    </recommendedName>
</protein>
<evidence type="ECO:0000256" key="9">
    <source>
        <dbReference type="ARBA" id="ARBA00023251"/>
    </source>
</evidence>
<keyword evidence="8 10" id="KW-0472">Membrane</keyword>
<evidence type="ECO:0000256" key="7">
    <source>
        <dbReference type="ARBA" id="ARBA00022989"/>
    </source>
</evidence>